<keyword evidence="2" id="KW-1185">Reference proteome</keyword>
<gene>
    <name evidence="1" type="ORF">PAPOLLO_LOCUS25021</name>
</gene>
<protein>
    <submittedName>
        <fullName evidence="1">(apollo) hypothetical protein</fullName>
    </submittedName>
</protein>
<evidence type="ECO:0000313" key="2">
    <source>
        <dbReference type="Proteomes" id="UP000691718"/>
    </source>
</evidence>
<sequence>MRSNIFDVAEDERLRGEAVSSSDENATAGDAAPKIVEKSANVDAAVNTPVVVDSNDVGIVAQKLELEHMGSIFEEAIVETRSTPLENRPRLPRIALSKRNRAFVRAEPNAGELFGRQPGPLRDGLNSF</sequence>
<evidence type="ECO:0000313" key="1">
    <source>
        <dbReference type="EMBL" id="CAG5051322.1"/>
    </source>
</evidence>
<accession>A0A8S3Y944</accession>
<organism evidence="1 2">
    <name type="scientific">Parnassius apollo</name>
    <name type="common">Apollo butterfly</name>
    <name type="synonym">Papilio apollo</name>
    <dbReference type="NCBI Taxonomy" id="110799"/>
    <lineage>
        <taxon>Eukaryota</taxon>
        <taxon>Metazoa</taxon>
        <taxon>Ecdysozoa</taxon>
        <taxon>Arthropoda</taxon>
        <taxon>Hexapoda</taxon>
        <taxon>Insecta</taxon>
        <taxon>Pterygota</taxon>
        <taxon>Neoptera</taxon>
        <taxon>Endopterygota</taxon>
        <taxon>Lepidoptera</taxon>
        <taxon>Glossata</taxon>
        <taxon>Ditrysia</taxon>
        <taxon>Papilionoidea</taxon>
        <taxon>Papilionidae</taxon>
        <taxon>Parnassiinae</taxon>
        <taxon>Parnassini</taxon>
        <taxon>Parnassius</taxon>
        <taxon>Parnassius</taxon>
    </lineage>
</organism>
<comment type="caution">
    <text evidence="1">The sequence shown here is derived from an EMBL/GenBank/DDBJ whole genome shotgun (WGS) entry which is preliminary data.</text>
</comment>
<name>A0A8S3Y944_PARAO</name>
<proteinExistence type="predicted"/>
<dbReference type="EMBL" id="CAJQZP010001492">
    <property type="protein sequence ID" value="CAG5051322.1"/>
    <property type="molecule type" value="Genomic_DNA"/>
</dbReference>
<dbReference type="AlphaFoldDB" id="A0A8S3Y944"/>
<reference evidence="1" key="1">
    <citation type="submission" date="2021-04" db="EMBL/GenBank/DDBJ databases">
        <authorList>
            <person name="Tunstrom K."/>
        </authorList>
    </citation>
    <scope>NUCLEOTIDE SEQUENCE</scope>
</reference>
<dbReference type="Proteomes" id="UP000691718">
    <property type="component" value="Unassembled WGS sequence"/>
</dbReference>